<sequence length="57" mass="6137">MNLKNRVVHLGALVSILNIGGVVSDGIDVDAYAPKKEHKITVWSAIQLTAEFGQECS</sequence>
<name>A0ABP9S0W5_9GAMM</name>
<evidence type="ECO:0000313" key="1">
    <source>
        <dbReference type="EMBL" id="GAA5189531.1"/>
    </source>
</evidence>
<keyword evidence="2" id="KW-1185">Reference proteome</keyword>
<dbReference type="EMBL" id="BAABLF010000006">
    <property type="protein sequence ID" value="GAA5189531.1"/>
    <property type="molecule type" value="Genomic_DNA"/>
</dbReference>
<evidence type="ECO:0000313" key="2">
    <source>
        <dbReference type="Proteomes" id="UP001501600"/>
    </source>
</evidence>
<reference evidence="2" key="1">
    <citation type="journal article" date="2019" name="Int. J. Syst. Evol. Microbiol.">
        <title>The Global Catalogue of Microorganisms (GCM) 10K type strain sequencing project: providing services to taxonomists for standard genome sequencing and annotation.</title>
        <authorList>
            <consortium name="The Broad Institute Genomics Platform"/>
            <consortium name="The Broad Institute Genome Sequencing Center for Infectious Disease"/>
            <person name="Wu L."/>
            <person name="Ma J."/>
        </authorList>
    </citation>
    <scope>NUCLEOTIDE SEQUENCE [LARGE SCALE GENOMIC DNA]</scope>
    <source>
        <strain evidence="2">JCM 18720</strain>
    </source>
</reference>
<protein>
    <submittedName>
        <fullName evidence="1">Uncharacterized protein</fullName>
    </submittedName>
</protein>
<dbReference type="Proteomes" id="UP001501600">
    <property type="component" value="Unassembled WGS sequence"/>
</dbReference>
<organism evidence="1 2">
    <name type="scientific">Ferrimonas gelatinilytica</name>
    <dbReference type="NCBI Taxonomy" id="1255257"/>
    <lineage>
        <taxon>Bacteria</taxon>
        <taxon>Pseudomonadati</taxon>
        <taxon>Pseudomonadota</taxon>
        <taxon>Gammaproteobacteria</taxon>
        <taxon>Alteromonadales</taxon>
        <taxon>Ferrimonadaceae</taxon>
        <taxon>Ferrimonas</taxon>
    </lineage>
</organism>
<comment type="caution">
    <text evidence="1">The sequence shown here is derived from an EMBL/GenBank/DDBJ whole genome shotgun (WGS) entry which is preliminary data.</text>
</comment>
<proteinExistence type="predicted"/>
<gene>
    <name evidence="1" type="ORF">GCM10025772_12130</name>
</gene>
<accession>A0ABP9S0W5</accession>